<keyword evidence="5" id="KW-1133">Transmembrane helix</keyword>
<keyword evidence="7" id="KW-0723">Serine/threonine-protein kinase</keyword>
<dbReference type="InterPro" id="IPR006652">
    <property type="entry name" value="Kelch_1"/>
</dbReference>
<keyword evidence="3" id="KW-0067">ATP-binding</keyword>
<organism evidence="7 8">
    <name type="scientific">Pseudonocardia thermophila</name>
    <dbReference type="NCBI Taxonomy" id="1848"/>
    <lineage>
        <taxon>Bacteria</taxon>
        <taxon>Bacillati</taxon>
        <taxon>Actinomycetota</taxon>
        <taxon>Actinomycetes</taxon>
        <taxon>Pseudonocardiales</taxon>
        <taxon>Pseudonocardiaceae</taxon>
        <taxon>Pseudonocardia</taxon>
    </lineage>
</organism>
<dbReference type="SUPFAM" id="SSF117281">
    <property type="entry name" value="Kelch motif"/>
    <property type="match status" value="1"/>
</dbReference>
<keyword evidence="8" id="KW-1185">Reference proteome</keyword>
<evidence type="ECO:0000256" key="5">
    <source>
        <dbReference type="SAM" id="Phobius"/>
    </source>
</evidence>
<evidence type="ECO:0000256" key="3">
    <source>
        <dbReference type="PROSITE-ProRule" id="PRU10141"/>
    </source>
</evidence>
<reference evidence="7 8" key="1">
    <citation type="submission" date="2016-11" db="EMBL/GenBank/DDBJ databases">
        <authorList>
            <person name="Jaros S."/>
            <person name="Januszkiewicz K."/>
            <person name="Wedrychowicz H."/>
        </authorList>
    </citation>
    <scope>NUCLEOTIDE SEQUENCE [LARGE SCALE GENOMIC DNA]</scope>
    <source>
        <strain evidence="7 8">DSM 43832</strain>
    </source>
</reference>
<dbReference type="InterPro" id="IPR011009">
    <property type="entry name" value="Kinase-like_dom_sf"/>
</dbReference>
<keyword evidence="5" id="KW-0812">Transmembrane</keyword>
<dbReference type="GO" id="GO:0004674">
    <property type="term" value="F:protein serine/threonine kinase activity"/>
    <property type="evidence" value="ECO:0007669"/>
    <property type="project" value="UniProtKB-KW"/>
</dbReference>
<evidence type="ECO:0000256" key="1">
    <source>
        <dbReference type="ARBA" id="ARBA00022441"/>
    </source>
</evidence>
<evidence type="ECO:0000256" key="4">
    <source>
        <dbReference type="SAM" id="MobiDB-lite"/>
    </source>
</evidence>
<feature type="compositionally biased region" description="Pro residues" evidence="4">
    <location>
        <begin position="330"/>
        <end position="353"/>
    </location>
</feature>
<evidence type="ECO:0000256" key="2">
    <source>
        <dbReference type="ARBA" id="ARBA00022737"/>
    </source>
</evidence>
<dbReference type="PANTHER" id="PTHR45632">
    <property type="entry name" value="LD33804P"/>
    <property type="match status" value="1"/>
</dbReference>
<keyword evidence="1" id="KW-0880">Kelch repeat</keyword>
<sequence>MVDLARAGFTDAVEVGRGGFGVVYRCRQEELNRTVAVKLLHTDLDQTSRERFFREGRAMGGLSGHPNVVDVLQVGVTPSGRPFIVMPYQAMDSLAARVRREGPIGWAEATRIGVRLAGALESAHRVGTLHRDIKPGNVLMSDYGEAQLTDFGIARIEGGFETATGAFTGSLSYSAPEVLNGHPPSPQSDIYSLAATLFSIIAGRAAFERREGEEIIAQFLRITGQPIPDLRVHGVPDVLCEVLERAMAKNPADRPPTAEAFGRELQEVQRRTGQPVAEMALPATRRPSADVTETAGALDERSPSRVSRSFELVEKPWGPATATEATQLVPPRPLLPGPPYRNSPSGPSGPLPPWQGGTGPSGPYPPSPVGPTIPDRPPEQPGGKRRRLQVVALVAVAVLFLGALSVGGIYLLRGRGGEAPPAAAGAGTDPASTALTWSALTDVPLARQQVATTIADGVIWVIGGLTNTEATAAVQGYDAAINAWKDATPLPVPLHHEMATTYNGQIVVLGGWQPSGAQLNAIENDKVYALASDRWTELPKLPGPRVAGGAVTVGNKIVVAGGQAGDKLVTGTDVFDGTKWVRGADIPTPREHLAMVSDGRYAYAIGGRALSSDKNSDAVERYDPETDTWTKLAPLPSPRGGIGAAYADGRIIVAGGEAPASVIDRVDQYDIAADSWSPLPSMKTPRHGLALAAVGGTVYAFGGAAKPSHEASVSVAESLVLPPRRLGPAAAWRTTRDAPIARQFTGSAVVDGRMWVVGGLTTNEATAAVYAYDAAIDTWTRGPDLPIPLHHVMAVNYRDELWVLGGWTPEGGNESGRNSDRVFALRNGAWVEMPKLLRPRVAAAAAVVGDKLVLFGGQTNGQLTRETEVFDGTAWHDAAPIPTPREHLAGAAGGGFVYAVGGRELSSSKNLPTFERYDPATDTWTSLPPMPTARGGLGAACFDGRVVAAGGELPRDVLGTVEAFDVDTGLWTTLAPLGVPRHGFAFDVIGNSIYAVGGAQKPTHAESTARVEVLDFT</sequence>
<feature type="transmembrane region" description="Helical" evidence="5">
    <location>
        <begin position="390"/>
        <end position="412"/>
    </location>
</feature>
<feature type="region of interest" description="Disordered" evidence="4">
    <location>
        <begin position="269"/>
        <end position="384"/>
    </location>
</feature>
<dbReference type="Gene3D" id="2.120.10.80">
    <property type="entry name" value="Kelch-type beta propeller"/>
    <property type="match status" value="4"/>
</dbReference>
<evidence type="ECO:0000313" key="7">
    <source>
        <dbReference type="EMBL" id="SHL27838.1"/>
    </source>
</evidence>
<dbReference type="Gene3D" id="1.10.510.10">
    <property type="entry name" value="Transferase(Phosphotransferase) domain 1"/>
    <property type="match status" value="1"/>
</dbReference>
<dbReference type="SUPFAM" id="SSF50965">
    <property type="entry name" value="Galactose oxidase, central domain"/>
    <property type="match status" value="1"/>
</dbReference>
<dbReference type="GO" id="GO:0005524">
    <property type="term" value="F:ATP binding"/>
    <property type="evidence" value="ECO:0007669"/>
    <property type="project" value="UniProtKB-UniRule"/>
</dbReference>
<dbReference type="PROSITE" id="PS50011">
    <property type="entry name" value="PROTEIN_KINASE_DOM"/>
    <property type="match status" value="1"/>
</dbReference>
<keyword evidence="7" id="KW-0418">Kinase</keyword>
<dbReference type="SMART" id="SM00612">
    <property type="entry name" value="Kelch"/>
    <property type="match status" value="10"/>
</dbReference>
<proteinExistence type="predicted"/>
<accession>A0A1M6ZBK4</accession>
<keyword evidence="5" id="KW-0472">Membrane</keyword>
<dbReference type="InterPro" id="IPR015915">
    <property type="entry name" value="Kelch-typ_b-propeller"/>
</dbReference>
<dbReference type="CDD" id="cd14014">
    <property type="entry name" value="STKc_PknB_like"/>
    <property type="match status" value="1"/>
</dbReference>
<keyword evidence="3" id="KW-0547">Nucleotide-binding</keyword>
<dbReference type="InterPro" id="IPR000719">
    <property type="entry name" value="Prot_kinase_dom"/>
</dbReference>
<dbReference type="PANTHER" id="PTHR45632:SF3">
    <property type="entry name" value="KELCH-LIKE PROTEIN 32"/>
    <property type="match status" value="1"/>
</dbReference>
<dbReference type="Pfam" id="PF24681">
    <property type="entry name" value="Kelch_KLHDC2_KLHL20_DRC7"/>
    <property type="match status" value="2"/>
</dbReference>
<dbReference type="InterPro" id="IPR011043">
    <property type="entry name" value="Gal_Oxase/kelch_b-propeller"/>
</dbReference>
<dbReference type="SUPFAM" id="SSF56112">
    <property type="entry name" value="Protein kinase-like (PK-like)"/>
    <property type="match status" value="1"/>
</dbReference>
<dbReference type="EMBL" id="FRAP01000023">
    <property type="protein sequence ID" value="SHL27838.1"/>
    <property type="molecule type" value="Genomic_DNA"/>
</dbReference>
<keyword evidence="2" id="KW-0677">Repeat</keyword>
<dbReference type="SMART" id="SM00220">
    <property type="entry name" value="S_TKc"/>
    <property type="match status" value="1"/>
</dbReference>
<feature type="domain" description="Protein kinase" evidence="6">
    <location>
        <begin position="9"/>
        <end position="266"/>
    </location>
</feature>
<dbReference type="InterPro" id="IPR017441">
    <property type="entry name" value="Protein_kinase_ATP_BS"/>
</dbReference>
<dbReference type="PRINTS" id="PR00501">
    <property type="entry name" value="KELCHREPEAT"/>
</dbReference>
<name>A0A1M6ZBK4_PSETH</name>
<dbReference type="PROSITE" id="PS00107">
    <property type="entry name" value="PROTEIN_KINASE_ATP"/>
    <property type="match status" value="1"/>
</dbReference>
<evidence type="ECO:0000313" key="8">
    <source>
        <dbReference type="Proteomes" id="UP000184363"/>
    </source>
</evidence>
<keyword evidence="7" id="KW-0808">Transferase</keyword>
<feature type="compositionally biased region" description="Pro residues" evidence="4">
    <location>
        <begin position="362"/>
        <end position="375"/>
    </location>
</feature>
<evidence type="ECO:0000259" key="6">
    <source>
        <dbReference type="PROSITE" id="PS50011"/>
    </source>
</evidence>
<dbReference type="STRING" id="1848.SAMN05443637_12328"/>
<dbReference type="Pfam" id="PF00069">
    <property type="entry name" value="Pkinase"/>
    <property type="match status" value="1"/>
</dbReference>
<dbReference type="Pfam" id="PF01344">
    <property type="entry name" value="Kelch_1"/>
    <property type="match status" value="1"/>
</dbReference>
<dbReference type="Gene3D" id="3.30.200.20">
    <property type="entry name" value="Phosphorylase Kinase, domain 1"/>
    <property type="match status" value="1"/>
</dbReference>
<gene>
    <name evidence="7" type="ORF">SAMN05443637_12328</name>
</gene>
<feature type="binding site" evidence="3">
    <location>
        <position position="38"/>
    </location>
    <ligand>
        <name>ATP</name>
        <dbReference type="ChEBI" id="CHEBI:30616"/>
    </ligand>
</feature>
<protein>
    <submittedName>
        <fullName evidence="7">Serine/threonine protein kinase</fullName>
    </submittedName>
</protein>
<dbReference type="Proteomes" id="UP000184363">
    <property type="component" value="Unassembled WGS sequence"/>
</dbReference>
<dbReference type="AlphaFoldDB" id="A0A1M6ZBK4"/>